<dbReference type="InterPro" id="IPR006455">
    <property type="entry name" value="Homeodomain_ZF_HD"/>
</dbReference>
<keyword evidence="3" id="KW-0863">Zinc-finger</keyword>
<comment type="subcellular location">
    <subcellularLocation>
        <location evidence="1">Nucleus</location>
    </subcellularLocation>
</comment>
<keyword evidence="11" id="KW-1185">Reference proteome</keyword>
<protein>
    <submittedName>
        <fullName evidence="10">Putative transcription factor ZF-HD family</fullName>
    </submittedName>
</protein>
<evidence type="ECO:0000256" key="7">
    <source>
        <dbReference type="ARBA" id="ARBA00023155"/>
    </source>
</evidence>
<keyword evidence="6" id="KW-0238">DNA-binding</keyword>
<sequence length="251" mass="28201">MEKNIEFGESQNQVQMEMEIQTAPPPQNDSLNNSEALTNTIAITNNDAITIPPGHRAGAVIYKECQKNFAISIGSYVFDGCGEFVGAGKEGTMEANICAACNCHRNYHRKEINGVYNMNSYLHQPWPQPQPPLHTCCHHMLPPPPIGYHRHHVVAASPVSQHRPTAPGGEFSCEEGDMLNRNNNDDGGKVKKRFRTKFTTEQKEKMLAFAEKLGWKIHKHDTTVVEQFCAETGVKRQVLKVWMHNHKGKKS</sequence>
<dbReference type="GO" id="GO:0005634">
    <property type="term" value="C:nucleus"/>
    <property type="evidence" value="ECO:0007669"/>
    <property type="project" value="UniProtKB-SubCell"/>
</dbReference>
<evidence type="ECO:0000256" key="8">
    <source>
        <dbReference type="ARBA" id="ARBA00023163"/>
    </source>
</evidence>
<dbReference type="Proteomes" id="UP000447434">
    <property type="component" value="Chromosome 8"/>
</dbReference>
<evidence type="ECO:0000256" key="2">
    <source>
        <dbReference type="ARBA" id="ARBA00022723"/>
    </source>
</evidence>
<keyword evidence="4" id="KW-0862">Zinc</keyword>
<keyword evidence="8" id="KW-0804">Transcription</keyword>
<dbReference type="NCBIfam" id="TIGR01566">
    <property type="entry name" value="ZF_HD_prot_N"/>
    <property type="match status" value="1"/>
</dbReference>
<evidence type="ECO:0000313" key="11">
    <source>
        <dbReference type="Proteomes" id="UP000447434"/>
    </source>
</evidence>
<keyword evidence="2" id="KW-0479">Metal-binding</keyword>
<organism evidence="10 11">
    <name type="scientific">Lupinus albus</name>
    <name type="common">White lupine</name>
    <name type="synonym">Lupinus termis</name>
    <dbReference type="NCBI Taxonomy" id="3870"/>
    <lineage>
        <taxon>Eukaryota</taxon>
        <taxon>Viridiplantae</taxon>
        <taxon>Streptophyta</taxon>
        <taxon>Embryophyta</taxon>
        <taxon>Tracheophyta</taxon>
        <taxon>Spermatophyta</taxon>
        <taxon>Magnoliopsida</taxon>
        <taxon>eudicotyledons</taxon>
        <taxon>Gunneridae</taxon>
        <taxon>Pentapetalae</taxon>
        <taxon>rosids</taxon>
        <taxon>fabids</taxon>
        <taxon>Fabales</taxon>
        <taxon>Fabaceae</taxon>
        <taxon>Papilionoideae</taxon>
        <taxon>50 kb inversion clade</taxon>
        <taxon>genistoids sensu lato</taxon>
        <taxon>core genistoids</taxon>
        <taxon>Genisteae</taxon>
        <taxon>Lupinus</taxon>
    </lineage>
</organism>
<dbReference type="SUPFAM" id="SSF46689">
    <property type="entry name" value="Homeodomain-like"/>
    <property type="match status" value="1"/>
</dbReference>
<keyword evidence="7" id="KW-0371">Homeobox</keyword>
<dbReference type="OrthoDB" id="1921929at2759"/>
<evidence type="ECO:0000256" key="5">
    <source>
        <dbReference type="ARBA" id="ARBA00023015"/>
    </source>
</evidence>
<dbReference type="Gene3D" id="1.10.10.60">
    <property type="entry name" value="Homeodomain-like"/>
    <property type="match status" value="1"/>
</dbReference>
<dbReference type="AlphaFoldDB" id="A0A6A4Q5P8"/>
<dbReference type="PROSITE" id="PS51523">
    <property type="entry name" value="ZF_HD_DIMER"/>
    <property type="match status" value="1"/>
</dbReference>
<gene>
    <name evidence="10" type="ORF">Lalb_Chr08g0242341</name>
</gene>
<evidence type="ECO:0000256" key="9">
    <source>
        <dbReference type="ARBA" id="ARBA00023242"/>
    </source>
</evidence>
<dbReference type="PANTHER" id="PTHR31948:SF140">
    <property type="entry name" value="ZINC-FINGER HOMEODOMAIN PROTEIN 2"/>
    <property type="match status" value="1"/>
</dbReference>
<accession>A0A6A4Q5P8</accession>
<keyword evidence="5" id="KW-0805">Transcription regulation</keyword>
<evidence type="ECO:0000256" key="3">
    <source>
        <dbReference type="ARBA" id="ARBA00022771"/>
    </source>
</evidence>
<keyword evidence="9" id="KW-0539">Nucleus</keyword>
<dbReference type="GO" id="GO:0050793">
    <property type="term" value="P:regulation of developmental process"/>
    <property type="evidence" value="ECO:0007669"/>
    <property type="project" value="TreeGrafter"/>
</dbReference>
<evidence type="ECO:0000256" key="1">
    <source>
        <dbReference type="ARBA" id="ARBA00004123"/>
    </source>
</evidence>
<dbReference type="GO" id="GO:0008270">
    <property type="term" value="F:zinc ion binding"/>
    <property type="evidence" value="ECO:0007669"/>
    <property type="project" value="UniProtKB-KW"/>
</dbReference>
<dbReference type="PANTHER" id="PTHR31948">
    <property type="entry name" value="ZINC-FINGER HOMEODOMAIN PROTEIN 2"/>
    <property type="match status" value="1"/>
</dbReference>
<evidence type="ECO:0000256" key="4">
    <source>
        <dbReference type="ARBA" id="ARBA00022833"/>
    </source>
</evidence>
<evidence type="ECO:0000256" key="6">
    <source>
        <dbReference type="ARBA" id="ARBA00023125"/>
    </source>
</evidence>
<comment type="caution">
    <text evidence="10">The sequence shown here is derived from an EMBL/GenBank/DDBJ whole genome shotgun (WGS) entry which is preliminary data.</text>
</comment>
<evidence type="ECO:0000313" key="10">
    <source>
        <dbReference type="EMBL" id="KAE9609070.1"/>
    </source>
</evidence>
<dbReference type="InterPro" id="IPR006456">
    <property type="entry name" value="ZF_HD_homeobox_Cys/His_dimer"/>
</dbReference>
<dbReference type="Pfam" id="PF04770">
    <property type="entry name" value="ZF-HD_dimer"/>
    <property type="match status" value="1"/>
</dbReference>
<dbReference type="GO" id="GO:0000976">
    <property type="term" value="F:transcription cis-regulatory region binding"/>
    <property type="evidence" value="ECO:0007669"/>
    <property type="project" value="TreeGrafter"/>
</dbReference>
<dbReference type="FunFam" id="1.10.10.60:FF:000257">
    <property type="entry name" value="Zinc-finger homeodomain protein 2"/>
    <property type="match status" value="1"/>
</dbReference>
<dbReference type="NCBIfam" id="TIGR01565">
    <property type="entry name" value="homeo_ZF_HD"/>
    <property type="match status" value="1"/>
</dbReference>
<name>A0A6A4Q5P8_LUPAL</name>
<proteinExistence type="predicted"/>
<dbReference type="GO" id="GO:0003700">
    <property type="term" value="F:DNA-binding transcription factor activity"/>
    <property type="evidence" value="ECO:0007669"/>
    <property type="project" value="TreeGrafter"/>
</dbReference>
<reference evidence="11" key="1">
    <citation type="journal article" date="2020" name="Nat. Commun.">
        <title>Genome sequence of the cluster root forming white lupin.</title>
        <authorList>
            <person name="Hufnagel B."/>
            <person name="Marques A."/>
            <person name="Soriano A."/>
            <person name="Marques L."/>
            <person name="Divol F."/>
            <person name="Doumas P."/>
            <person name="Sallet E."/>
            <person name="Mancinotti D."/>
            <person name="Carrere S."/>
            <person name="Marande W."/>
            <person name="Arribat S."/>
            <person name="Keller J."/>
            <person name="Huneau C."/>
            <person name="Blein T."/>
            <person name="Aime D."/>
            <person name="Laguerre M."/>
            <person name="Taylor J."/>
            <person name="Schubert V."/>
            <person name="Nelson M."/>
            <person name="Geu-Flores F."/>
            <person name="Crespi M."/>
            <person name="Gallardo-Guerrero K."/>
            <person name="Delaux P.-M."/>
            <person name="Salse J."/>
            <person name="Berges H."/>
            <person name="Guyot R."/>
            <person name="Gouzy J."/>
            <person name="Peret B."/>
        </authorList>
    </citation>
    <scope>NUCLEOTIDE SEQUENCE [LARGE SCALE GENOMIC DNA]</scope>
    <source>
        <strain evidence="11">cv. Amiga</strain>
    </source>
</reference>
<dbReference type="InterPro" id="IPR009057">
    <property type="entry name" value="Homeodomain-like_sf"/>
</dbReference>
<dbReference type="EMBL" id="WOCE01000008">
    <property type="protein sequence ID" value="KAE9609070.1"/>
    <property type="molecule type" value="Genomic_DNA"/>
</dbReference>